<comment type="caution">
    <text evidence="7">The sequence shown here is derived from an EMBL/GenBank/DDBJ whole genome shotgun (WGS) entry which is preliminary data.</text>
</comment>
<evidence type="ECO:0000256" key="6">
    <source>
        <dbReference type="SAM" id="Phobius"/>
    </source>
</evidence>
<dbReference type="GO" id="GO:0005886">
    <property type="term" value="C:plasma membrane"/>
    <property type="evidence" value="ECO:0007669"/>
    <property type="project" value="UniProtKB-SubCell"/>
</dbReference>
<evidence type="ECO:0000313" key="8">
    <source>
        <dbReference type="Proteomes" id="UP000244956"/>
    </source>
</evidence>
<reference evidence="7 8" key="1">
    <citation type="submission" date="2018-05" db="EMBL/GenBank/DDBJ databases">
        <title>Marinilabilia rubrum sp. nov., isolated from saltern sediment.</title>
        <authorList>
            <person name="Zhang R."/>
        </authorList>
    </citation>
    <scope>NUCLEOTIDE SEQUENCE [LARGE SCALE GENOMIC DNA]</scope>
    <source>
        <strain evidence="7 8">WTE16</strain>
    </source>
</reference>
<dbReference type="RefSeq" id="WP_109263201.1">
    <property type="nucleotide sequence ID" value="NZ_QEWP01000002.1"/>
</dbReference>
<comment type="subcellular location">
    <subcellularLocation>
        <location evidence="1">Cell membrane</location>
        <topology evidence="1">Multi-pass membrane protein</topology>
    </subcellularLocation>
</comment>
<evidence type="ECO:0000256" key="1">
    <source>
        <dbReference type="ARBA" id="ARBA00004651"/>
    </source>
</evidence>
<name>A0A2U2BCP4_9BACT</name>
<evidence type="ECO:0000256" key="5">
    <source>
        <dbReference type="ARBA" id="ARBA00023136"/>
    </source>
</evidence>
<feature type="transmembrane region" description="Helical" evidence="6">
    <location>
        <begin position="12"/>
        <end position="36"/>
    </location>
</feature>
<keyword evidence="4 6" id="KW-1133">Transmembrane helix</keyword>
<gene>
    <name evidence="7" type="primary">gldF</name>
    <name evidence="7" type="ORF">DDZ16_04355</name>
</gene>
<keyword evidence="8" id="KW-1185">Reference proteome</keyword>
<feature type="transmembrane region" description="Helical" evidence="6">
    <location>
        <begin position="134"/>
        <end position="153"/>
    </location>
</feature>
<evidence type="ECO:0000256" key="4">
    <source>
        <dbReference type="ARBA" id="ARBA00022989"/>
    </source>
</evidence>
<proteinExistence type="predicted"/>
<dbReference type="NCBIfam" id="TIGR03518">
    <property type="entry name" value="ABC_perm_GldF"/>
    <property type="match status" value="1"/>
</dbReference>
<organism evidence="7 8">
    <name type="scientific">Marinilabilia rubra</name>
    <dbReference type="NCBI Taxonomy" id="2162893"/>
    <lineage>
        <taxon>Bacteria</taxon>
        <taxon>Pseudomonadati</taxon>
        <taxon>Bacteroidota</taxon>
        <taxon>Bacteroidia</taxon>
        <taxon>Marinilabiliales</taxon>
        <taxon>Marinilabiliaceae</taxon>
        <taxon>Marinilabilia</taxon>
    </lineage>
</organism>
<dbReference type="GO" id="GO:0140359">
    <property type="term" value="F:ABC-type transporter activity"/>
    <property type="evidence" value="ECO:0007669"/>
    <property type="project" value="InterPro"/>
</dbReference>
<feature type="transmembrane region" description="Helical" evidence="6">
    <location>
        <begin position="165"/>
        <end position="182"/>
    </location>
</feature>
<dbReference type="Pfam" id="PF12679">
    <property type="entry name" value="ABC2_membrane_2"/>
    <property type="match status" value="1"/>
</dbReference>
<dbReference type="Proteomes" id="UP000244956">
    <property type="component" value="Unassembled WGS sequence"/>
</dbReference>
<dbReference type="PANTHER" id="PTHR30294">
    <property type="entry name" value="MEMBRANE COMPONENT OF ABC TRANSPORTER YHHJ-RELATED"/>
    <property type="match status" value="1"/>
</dbReference>
<dbReference type="InterPro" id="IPR019860">
    <property type="entry name" value="Motility-assoc_ABC_perm_GldF"/>
</dbReference>
<dbReference type="InterPro" id="IPR051449">
    <property type="entry name" value="ABC-2_transporter_component"/>
</dbReference>
<dbReference type="OrthoDB" id="9794512at2"/>
<protein>
    <submittedName>
        <fullName evidence="7">Gliding motility-associated ABC transporter permease subunit GldF</fullName>
    </submittedName>
</protein>
<sequence length="243" mass="26619">MIALWKKELITFFSSLTGALVIAVFLVLNGLFLWFIPGNLNILYGGYANLDGLFYLAPWLYLFLVPAVTMRLFADEKKTATIELLLTRPLTDFQVVMGKFMAGFSLVILSLLPTLIYFYSVSQLAQPVGSVDTGAIWGSYIGLVLLAGAYVSIGVFTSAITDNQIVAFVLAALLAFVFYSGFEALASVPLLSNADSFLVQVGIASHYESISRGVVDLRDVFYFAGLMVVFLGLSRLVLSSRKW</sequence>
<feature type="transmembrane region" description="Helical" evidence="6">
    <location>
        <begin position="95"/>
        <end position="119"/>
    </location>
</feature>
<keyword evidence="3 6" id="KW-0812">Transmembrane</keyword>
<feature type="transmembrane region" description="Helical" evidence="6">
    <location>
        <begin position="220"/>
        <end position="238"/>
    </location>
</feature>
<evidence type="ECO:0000313" key="7">
    <source>
        <dbReference type="EMBL" id="PWE00830.1"/>
    </source>
</evidence>
<accession>A0A2U2BCP4</accession>
<evidence type="ECO:0000256" key="2">
    <source>
        <dbReference type="ARBA" id="ARBA00022475"/>
    </source>
</evidence>
<evidence type="ECO:0000256" key="3">
    <source>
        <dbReference type="ARBA" id="ARBA00022692"/>
    </source>
</evidence>
<dbReference type="EMBL" id="QEWP01000002">
    <property type="protein sequence ID" value="PWE00830.1"/>
    <property type="molecule type" value="Genomic_DNA"/>
</dbReference>
<feature type="transmembrane region" description="Helical" evidence="6">
    <location>
        <begin position="56"/>
        <end position="74"/>
    </location>
</feature>
<keyword evidence="5 6" id="KW-0472">Membrane</keyword>
<dbReference type="AlphaFoldDB" id="A0A2U2BCP4"/>
<keyword evidence="2" id="KW-1003">Cell membrane</keyword>
<dbReference type="PANTHER" id="PTHR30294:SF29">
    <property type="entry name" value="MULTIDRUG ABC TRANSPORTER PERMEASE YBHS-RELATED"/>
    <property type="match status" value="1"/>
</dbReference>